<dbReference type="EMBL" id="AJWZ01009090">
    <property type="protein sequence ID" value="EKC52300.1"/>
    <property type="molecule type" value="Genomic_DNA"/>
</dbReference>
<proteinExistence type="predicted"/>
<reference evidence="2" key="1">
    <citation type="journal article" date="2013" name="Environ. Microbiol.">
        <title>Microbiota from the distal guts of lean and obese adolescents exhibit partial functional redundancy besides clear differences in community structure.</title>
        <authorList>
            <person name="Ferrer M."/>
            <person name="Ruiz A."/>
            <person name="Lanza F."/>
            <person name="Haange S.B."/>
            <person name="Oberbach A."/>
            <person name="Till H."/>
            <person name="Bargiela R."/>
            <person name="Campoy C."/>
            <person name="Segura M.T."/>
            <person name="Richter M."/>
            <person name="von Bergen M."/>
            <person name="Seifert J."/>
            <person name="Suarez A."/>
        </authorList>
    </citation>
    <scope>NUCLEOTIDE SEQUENCE</scope>
</reference>
<dbReference type="InterPro" id="IPR011055">
    <property type="entry name" value="Dup_hybrid_motif"/>
</dbReference>
<dbReference type="PANTHER" id="PTHR21666:SF270">
    <property type="entry name" value="MUREIN HYDROLASE ACTIVATOR ENVC"/>
    <property type="match status" value="1"/>
</dbReference>
<protein>
    <submittedName>
        <fullName evidence="2">Peptidase M23B</fullName>
    </submittedName>
</protein>
<dbReference type="InterPro" id="IPR016047">
    <property type="entry name" value="M23ase_b-sheet_dom"/>
</dbReference>
<gene>
    <name evidence="2" type="ORF">OBE_13160</name>
</gene>
<dbReference type="InterPro" id="IPR050570">
    <property type="entry name" value="Cell_wall_metabolism_enzyme"/>
</dbReference>
<feature type="domain" description="M23ase beta-sheet core" evidence="1">
    <location>
        <begin position="2"/>
        <end position="70"/>
    </location>
</feature>
<sequence length="75" mass="7729">AGAVSGYGNCVVINHGNGITTLYGHMSSIAVSSGQKVSKGQTIGYVGSTGNSTGPHLHWEVTVNGVRQNPLNYAR</sequence>
<evidence type="ECO:0000259" key="1">
    <source>
        <dbReference type="Pfam" id="PF01551"/>
    </source>
</evidence>
<dbReference type="Gene3D" id="2.70.70.10">
    <property type="entry name" value="Glucose Permease (Domain IIA)"/>
    <property type="match status" value="1"/>
</dbReference>
<feature type="non-terminal residue" evidence="2">
    <location>
        <position position="1"/>
    </location>
</feature>
<dbReference type="CDD" id="cd12797">
    <property type="entry name" value="M23_peptidase"/>
    <property type="match status" value="1"/>
</dbReference>
<dbReference type="SUPFAM" id="SSF51261">
    <property type="entry name" value="Duplicated hybrid motif"/>
    <property type="match status" value="1"/>
</dbReference>
<evidence type="ECO:0000313" key="2">
    <source>
        <dbReference type="EMBL" id="EKC52300.1"/>
    </source>
</evidence>
<accession>K1SF63</accession>
<dbReference type="GO" id="GO:0004222">
    <property type="term" value="F:metalloendopeptidase activity"/>
    <property type="evidence" value="ECO:0007669"/>
    <property type="project" value="TreeGrafter"/>
</dbReference>
<comment type="caution">
    <text evidence="2">The sequence shown here is derived from an EMBL/GenBank/DDBJ whole genome shotgun (WGS) entry which is preliminary data.</text>
</comment>
<organism evidence="2">
    <name type="scientific">human gut metagenome</name>
    <dbReference type="NCBI Taxonomy" id="408170"/>
    <lineage>
        <taxon>unclassified sequences</taxon>
        <taxon>metagenomes</taxon>
        <taxon>organismal metagenomes</taxon>
    </lineage>
</organism>
<dbReference type="PANTHER" id="PTHR21666">
    <property type="entry name" value="PEPTIDASE-RELATED"/>
    <property type="match status" value="1"/>
</dbReference>
<dbReference type="AlphaFoldDB" id="K1SF63"/>
<dbReference type="Pfam" id="PF01551">
    <property type="entry name" value="Peptidase_M23"/>
    <property type="match status" value="1"/>
</dbReference>
<name>K1SF63_9ZZZZ</name>